<evidence type="ECO:0000256" key="5">
    <source>
        <dbReference type="ARBA" id="ARBA00022827"/>
    </source>
</evidence>
<dbReference type="InterPro" id="IPR003171">
    <property type="entry name" value="Mehydrof_redctse-like"/>
</dbReference>
<comment type="cofactor">
    <cofactor evidence="1 8">
        <name>FAD</name>
        <dbReference type="ChEBI" id="CHEBI:57692"/>
    </cofactor>
</comment>
<evidence type="ECO:0000256" key="8">
    <source>
        <dbReference type="RuleBase" id="RU003862"/>
    </source>
</evidence>
<keyword evidence="5 8" id="KW-0274">FAD</keyword>
<keyword evidence="10" id="KW-1185">Reference proteome</keyword>
<keyword evidence="4 8" id="KW-0285">Flavoprotein</keyword>
<protein>
    <recommendedName>
        <fullName evidence="8">Methylenetetrahydrofolate reductase</fullName>
    </recommendedName>
</protein>
<evidence type="ECO:0000313" key="9">
    <source>
        <dbReference type="EMBL" id="AVH54526.1"/>
    </source>
</evidence>
<proteinExistence type="inferred from homology"/>
<evidence type="ECO:0000313" key="10">
    <source>
        <dbReference type="Proteomes" id="UP000238413"/>
    </source>
</evidence>
<dbReference type="RefSeq" id="WP_099506643.1">
    <property type="nucleotide sequence ID" value="NZ_CP026652.1"/>
</dbReference>
<evidence type="ECO:0000256" key="4">
    <source>
        <dbReference type="ARBA" id="ARBA00022630"/>
    </source>
</evidence>
<comment type="catalytic activity">
    <reaction evidence="7">
        <text>(6S)-5-methyl-5,6,7,8-tetrahydrofolate + NAD(+) = (6R)-5,10-methylene-5,6,7,8-tetrahydrofolate + NADH + H(+)</text>
        <dbReference type="Rhea" id="RHEA:19821"/>
        <dbReference type="ChEBI" id="CHEBI:15378"/>
        <dbReference type="ChEBI" id="CHEBI:15636"/>
        <dbReference type="ChEBI" id="CHEBI:18608"/>
        <dbReference type="ChEBI" id="CHEBI:57540"/>
        <dbReference type="ChEBI" id="CHEBI:57945"/>
        <dbReference type="EC" id="1.5.1.54"/>
    </reaction>
    <physiologicalReaction direction="right-to-left" evidence="7">
        <dbReference type="Rhea" id="RHEA:19823"/>
    </physiologicalReaction>
</comment>
<reference evidence="9 10" key="1">
    <citation type="submission" date="2018-02" db="EMBL/GenBank/DDBJ databases">
        <title>Complete genome sequence of Streptomyces dengpaensis, the producer of angucyclines.</title>
        <authorList>
            <person name="Yumei L."/>
        </authorList>
    </citation>
    <scope>NUCLEOTIDE SEQUENCE [LARGE SCALE GENOMIC DNA]</scope>
    <source>
        <strain evidence="9 10">XZHG99</strain>
    </source>
</reference>
<dbReference type="Pfam" id="PF02219">
    <property type="entry name" value="MTHFR"/>
    <property type="match status" value="1"/>
</dbReference>
<organism evidence="9 10">
    <name type="scientific">Streptomyces dengpaensis</name>
    <dbReference type="NCBI Taxonomy" id="2049881"/>
    <lineage>
        <taxon>Bacteria</taxon>
        <taxon>Bacillati</taxon>
        <taxon>Actinomycetota</taxon>
        <taxon>Actinomycetes</taxon>
        <taxon>Kitasatosporales</taxon>
        <taxon>Streptomycetaceae</taxon>
        <taxon>Streptomyces</taxon>
    </lineage>
</organism>
<dbReference type="PANTHER" id="PTHR45754">
    <property type="entry name" value="METHYLENETETRAHYDROFOLATE REDUCTASE"/>
    <property type="match status" value="1"/>
</dbReference>
<name>A0ABM6SJV2_9ACTN</name>
<dbReference type="Proteomes" id="UP000238413">
    <property type="component" value="Chromosome"/>
</dbReference>
<gene>
    <name evidence="9" type="ORF">C4B68_00255</name>
</gene>
<dbReference type="SUPFAM" id="SSF51730">
    <property type="entry name" value="FAD-linked oxidoreductase"/>
    <property type="match status" value="1"/>
</dbReference>
<evidence type="ECO:0000256" key="7">
    <source>
        <dbReference type="ARBA" id="ARBA00048628"/>
    </source>
</evidence>
<dbReference type="PANTHER" id="PTHR45754:SF3">
    <property type="entry name" value="METHYLENETETRAHYDROFOLATE REDUCTASE (NADPH)"/>
    <property type="match status" value="1"/>
</dbReference>
<evidence type="ECO:0000256" key="2">
    <source>
        <dbReference type="ARBA" id="ARBA00004777"/>
    </source>
</evidence>
<dbReference type="InterPro" id="IPR029041">
    <property type="entry name" value="FAD-linked_oxidoreductase-like"/>
</dbReference>
<evidence type="ECO:0000256" key="6">
    <source>
        <dbReference type="ARBA" id="ARBA00023002"/>
    </source>
</evidence>
<accession>A0ABM6SJV2</accession>
<evidence type="ECO:0000256" key="1">
    <source>
        <dbReference type="ARBA" id="ARBA00001974"/>
    </source>
</evidence>
<keyword evidence="6 8" id="KW-0560">Oxidoreductase</keyword>
<dbReference type="Gene3D" id="3.20.20.220">
    <property type="match status" value="1"/>
</dbReference>
<comment type="pathway">
    <text evidence="2 8">One-carbon metabolism; tetrahydrofolate interconversion.</text>
</comment>
<sequence length="293" mass="31269">MAVHTSPGTAGDPASGAAVRSLIGDAAIEVIPLRSADEKLKAIPEGTTVSVTTSAKLGLGRTLEFAERAVRAGFNVVPHLAARQLTGEEELRRFIGRLGELGISRLYLIGGDVTPPAGPYDSSLQVLEAMQRMDHGLRRIGVACYPEGHPKISDAALSEALRDKQPYAAYMVSQLCFSPEVLVSWLRRVRGEGITLPLLIGLAAPMQVTKLIKLGPQIGVGTSVRYLAKQHGFIGNVLKGGAYRPESLLLEIGDAVTSPELGIEGLHLFSFNQVEETVRWQRDITAASSGAAR</sequence>
<comment type="similarity">
    <text evidence="3 8">Belongs to the methylenetetrahydrofolate reductase family.</text>
</comment>
<dbReference type="EMBL" id="CP026652">
    <property type="protein sequence ID" value="AVH54526.1"/>
    <property type="molecule type" value="Genomic_DNA"/>
</dbReference>
<evidence type="ECO:0000256" key="3">
    <source>
        <dbReference type="ARBA" id="ARBA00006743"/>
    </source>
</evidence>